<evidence type="ECO:0000313" key="2">
    <source>
        <dbReference type="Proteomes" id="UP001469365"/>
    </source>
</evidence>
<dbReference type="Proteomes" id="UP001469365">
    <property type="component" value="Unassembled WGS sequence"/>
</dbReference>
<reference evidence="1 2" key="1">
    <citation type="submission" date="2024-04" db="EMBL/GenBank/DDBJ databases">
        <title>draft genome sequnece of Paenibacillus filicis.</title>
        <authorList>
            <person name="Kim D.-U."/>
        </authorList>
    </citation>
    <scope>NUCLEOTIDE SEQUENCE [LARGE SCALE GENOMIC DNA]</scope>
    <source>
        <strain evidence="1 2">KACC14197</strain>
    </source>
</reference>
<accession>A0ABU9DHQ7</accession>
<sequence>MSKFKSSTHQEIDQIFKELHRPMPVAGKTYRLRGRGGEVLERPVVSVSKTHMIYLRNGVETKCQVKTFQRMWEEHGIRDGGEV</sequence>
<name>A0ABU9DHQ7_9BACL</name>
<evidence type="ECO:0008006" key="3">
    <source>
        <dbReference type="Google" id="ProtNLM"/>
    </source>
</evidence>
<comment type="caution">
    <text evidence="1">The sequence shown here is derived from an EMBL/GenBank/DDBJ whole genome shotgun (WGS) entry which is preliminary data.</text>
</comment>
<dbReference type="EMBL" id="JBBPCC010000005">
    <property type="protein sequence ID" value="MEK8128392.1"/>
    <property type="molecule type" value="Genomic_DNA"/>
</dbReference>
<organism evidence="1 2">
    <name type="scientific">Paenibacillus filicis</name>
    <dbReference type="NCBI Taxonomy" id="669464"/>
    <lineage>
        <taxon>Bacteria</taxon>
        <taxon>Bacillati</taxon>
        <taxon>Bacillota</taxon>
        <taxon>Bacilli</taxon>
        <taxon>Bacillales</taxon>
        <taxon>Paenibacillaceae</taxon>
        <taxon>Paenibacillus</taxon>
    </lineage>
</organism>
<dbReference type="RefSeq" id="WP_341415462.1">
    <property type="nucleotide sequence ID" value="NZ_JBBPCC010000005.1"/>
</dbReference>
<proteinExistence type="predicted"/>
<protein>
    <recommendedName>
        <fullName evidence="3">Type II toxin-antitoxin system HicA family toxin</fullName>
    </recommendedName>
</protein>
<keyword evidence="2" id="KW-1185">Reference proteome</keyword>
<evidence type="ECO:0000313" key="1">
    <source>
        <dbReference type="EMBL" id="MEK8128392.1"/>
    </source>
</evidence>
<gene>
    <name evidence="1" type="ORF">WMW72_10800</name>
</gene>